<evidence type="ECO:0000259" key="4">
    <source>
        <dbReference type="Pfam" id="PF00676"/>
    </source>
</evidence>
<evidence type="ECO:0000256" key="2">
    <source>
        <dbReference type="ARBA" id="ARBA00023002"/>
    </source>
</evidence>
<dbReference type="GO" id="GO:0006086">
    <property type="term" value="P:pyruvate decarboxylation to acetyl-CoA"/>
    <property type="evidence" value="ECO:0007669"/>
    <property type="project" value="TreeGrafter"/>
</dbReference>
<evidence type="ECO:0000256" key="1">
    <source>
        <dbReference type="ARBA" id="ARBA00001964"/>
    </source>
</evidence>
<evidence type="ECO:0000313" key="5">
    <source>
        <dbReference type="EMBL" id="CAE0066600.1"/>
    </source>
</evidence>
<dbReference type="AlphaFoldDB" id="A0A7S3ENQ8"/>
<reference evidence="5" key="1">
    <citation type="submission" date="2021-01" db="EMBL/GenBank/DDBJ databases">
        <authorList>
            <person name="Corre E."/>
            <person name="Pelletier E."/>
            <person name="Niang G."/>
            <person name="Scheremetjew M."/>
            <person name="Finn R."/>
            <person name="Kale V."/>
            <person name="Holt S."/>
            <person name="Cochrane G."/>
            <person name="Meng A."/>
            <person name="Brown T."/>
            <person name="Cohen L."/>
        </authorList>
    </citation>
    <scope>NUCLEOTIDE SEQUENCE</scope>
    <source>
        <strain evidence="5">CCMP 769</strain>
    </source>
</reference>
<gene>
    <name evidence="5" type="ORF">RMAR00112_LOCUS34672</name>
    <name evidence="6" type="ORF">RMAR00112_LOCUS34690</name>
</gene>
<keyword evidence="3" id="KW-0786">Thiamine pyrophosphate</keyword>
<dbReference type="InterPro" id="IPR029061">
    <property type="entry name" value="THDP-binding"/>
</dbReference>
<dbReference type="InterPro" id="IPR050642">
    <property type="entry name" value="PDH_E1_Alpha_Subunit"/>
</dbReference>
<dbReference type="EMBL" id="HBHW01044621">
    <property type="protein sequence ID" value="CAE0066600.1"/>
    <property type="molecule type" value="Transcribed_RNA"/>
</dbReference>
<keyword evidence="2" id="KW-0560">Oxidoreductase</keyword>
<organism evidence="5">
    <name type="scientific">Rhodosorus marinus</name>
    <dbReference type="NCBI Taxonomy" id="101924"/>
    <lineage>
        <taxon>Eukaryota</taxon>
        <taxon>Rhodophyta</taxon>
        <taxon>Stylonematophyceae</taxon>
        <taxon>Stylonematales</taxon>
        <taxon>Stylonemataceae</taxon>
        <taxon>Rhodosorus</taxon>
    </lineage>
</organism>
<protein>
    <recommendedName>
        <fullName evidence="4">Dehydrogenase E1 component domain-containing protein</fullName>
    </recommendedName>
</protein>
<proteinExistence type="predicted"/>
<feature type="domain" description="Dehydrogenase E1 component" evidence="4">
    <location>
        <begin position="50"/>
        <end position="249"/>
    </location>
</feature>
<name>A0A7S3ENQ8_9RHOD</name>
<evidence type="ECO:0000256" key="3">
    <source>
        <dbReference type="ARBA" id="ARBA00023052"/>
    </source>
</evidence>
<evidence type="ECO:0000313" key="6">
    <source>
        <dbReference type="EMBL" id="CAE0066618.1"/>
    </source>
</evidence>
<sequence>MRAFRRVKGVQCTCITERTTTMEGMVSSARRCGGIVDRTASYEVKKEIAHVETRPCCGPSQVPLGAGLAFALKYEKKQNVAVTMFGDGAANQGQIAEAINMAVIWRLPILFVCENNQYGMGTSALRASATQDFYKRENYIPGLKVDGMDVLAVREGMKFAKEYAINNGPLYIEMDTYRYHGHSMSDPGVTYRSKDEINDIKKSRDPIDRVKERLLEQLWSTAEELKVIEKEIKTEVDEAAAFSKVADPPPVETLYHHIYQETFPVRGTLLHNGTRVGFSST</sequence>
<dbReference type="PANTHER" id="PTHR11516">
    <property type="entry name" value="PYRUVATE DEHYDROGENASE E1 COMPONENT, ALPHA SUBUNIT BACTERIAL AND ORGANELLAR"/>
    <property type="match status" value="1"/>
</dbReference>
<dbReference type="Pfam" id="PF00676">
    <property type="entry name" value="E1_dh"/>
    <property type="match status" value="1"/>
</dbReference>
<accession>A0A7S3ENQ8</accession>
<dbReference type="EMBL" id="HBHW01044643">
    <property type="protein sequence ID" value="CAE0066618.1"/>
    <property type="molecule type" value="Transcribed_RNA"/>
</dbReference>
<dbReference type="SUPFAM" id="SSF52518">
    <property type="entry name" value="Thiamin diphosphate-binding fold (THDP-binding)"/>
    <property type="match status" value="1"/>
</dbReference>
<dbReference type="PANTHER" id="PTHR11516:SF60">
    <property type="entry name" value="PYRUVATE DEHYDROGENASE E1 COMPONENT SUBUNIT ALPHA"/>
    <property type="match status" value="1"/>
</dbReference>
<dbReference type="CDD" id="cd02000">
    <property type="entry name" value="TPP_E1_PDC_ADC_BCADC"/>
    <property type="match status" value="1"/>
</dbReference>
<dbReference type="Gene3D" id="3.40.50.970">
    <property type="match status" value="1"/>
</dbReference>
<dbReference type="GO" id="GO:0004739">
    <property type="term" value="F:pyruvate dehydrogenase (acetyl-transferring) activity"/>
    <property type="evidence" value="ECO:0007669"/>
    <property type="project" value="TreeGrafter"/>
</dbReference>
<dbReference type="InterPro" id="IPR001017">
    <property type="entry name" value="DH_E1"/>
</dbReference>
<comment type="cofactor">
    <cofactor evidence="1">
        <name>thiamine diphosphate</name>
        <dbReference type="ChEBI" id="CHEBI:58937"/>
    </cofactor>
</comment>